<dbReference type="InterPro" id="IPR018392">
    <property type="entry name" value="LysM"/>
</dbReference>
<dbReference type="AlphaFoldDB" id="A0ABD7F1X0"/>
<evidence type="ECO:0000256" key="1">
    <source>
        <dbReference type="SAM" id="SignalP"/>
    </source>
</evidence>
<evidence type="ECO:0000259" key="2">
    <source>
        <dbReference type="PROSITE" id="PS51782"/>
    </source>
</evidence>
<organism evidence="3 4">
    <name type="scientific">Acinetobacter septicus</name>
    <dbReference type="NCBI Taxonomy" id="465797"/>
    <lineage>
        <taxon>Bacteria</taxon>
        <taxon>Pseudomonadati</taxon>
        <taxon>Pseudomonadota</taxon>
        <taxon>Gammaproteobacteria</taxon>
        <taxon>Moraxellales</taxon>
        <taxon>Moraxellaceae</taxon>
        <taxon>Acinetobacter</taxon>
    </lineage>
</organism>
<dbReference type="EMBL" id="CP079898">
    <property type="protein sequence ID" value="QXZ22393.1"/>
    <property type="molecule type" value="Genomic_DNA"/>
</dbReference>
<feature type="domain" description="LysM" evidence="2">
    <location>
        <begin position="27"/>
        <end position="70"/>
    </location>
</feature>
<proteinExistence type="predicted"/>
<dbReference type="Proteomes" id="UP000827069">
    <property type="component" value="Chromosome"/>
</dbReference>
<keyword evidence="4" id="KW-1185">Reference proteome</keyword>
<protein>
    <submittedName>
        <fullName evidence="3">LysM peptidoglycan-binding domain-containing protein</fullName>
    </submittedName>
</protein>
<gene>
    <name evidence="3" type="ORF">I6L31_11685</name>
</gene>
<accession>A0ABD7F1X0</accession>
<feature type="signal peptide" evidence="1">
    <location>
        <begin position="1"/>
        <end position="19"/>
    </location>
</feature>
<reference evidence="3 4" key="1">
    <citation type="submission" date="2021-07" db="EMBL/GenBank/DDBJ databases">
        <title>FDA dAtabase for Regulatory Grade micrObial Sequences (FDA-ARGOS): Supporting development and validation of Infectious Disease Dx tests.</title>
        <authorList>
            <person name="Sproer C."/>
            <person name="Gronow S."/>
            <person name="Severitt S."/>
            <person name="Schroder I."/>
            <person name="Tallon L."/>
            <person name="Sadzewicz L."/>
            <person name="Zhao X."/>
            <person name="Boylan J."/>
            <person name="Ott S."/>
            <person name="Bowen H."/>
            <person name="Vavikolanu K."/>
            <person name="Mehta A."/>
            <person name="Aluvathingal J."/>
            <person name="Nadendla S."/>
            <person name="Lowell S."/>
            <person name="Myers T."/>
            <person name="Yan Y."/>
        </authorList>
    </citation>
    <scope>NUCLEOTIDE SEQUENCE [LARGE SCALE GENOMIC DNA]</scope>
    <source>
        <strain evidence="3 4">FDAARGOS_1401</strain>
    </source>
</reference>
<dbReference type="Gene3D" id="3.10.350.10">
    <property type="entry name" value="LysM domain"/>
    <property type="match status" value="1"/>
</dbReference>
<evidence type="ECO:0000313" key="3">
    <source>
        <dbReference type="EMBL" id="QXZ22393.1"/>
    </source>
</evidence>
<name>A0ABD7F1X0_9GAMM</name>
<evidence type="ECO:0000313" key="4">
    <source>
        <dbReference type="Proteomes" id="UP000827069"/>
    </source>
</evidence>
<dbReference type="RefSeq" id="WP_005001015.1">
    <property type="nucleotide sequence ID" value="NZ_CP079898.1"/>
</dbReference>
<dbReference type="SMART" id="SM00257">
    <property type="entry name" value="LysM"/>
    <property type="match status" value="1"/>
</dbReference>
<sequence length="104" mass="11617">MKKLLMLVFFLINCSPIAANVQSNIYDEYTVKAGDTLHSIAKAHNTSYEEVAKDNNLQAYKITVGQTLKLPKALNNTEYESLIIQSTPKCSSREDCDTKMEAAK</sequence>
<dbReference type="InterPro" id="IPR036779">
    <property type="entry name" value="LysM_dom_sf"/>
</dbReference>
<keyword evidence="1" id="KW-0732">Signal</keyword>
<dbReference type="PROSITE" id="PS51782">
    <property type="entry name" value="LYSM"/>
    <property type="match status" value="1"/>
</dbReference>
<dbReference type="SUPFAM" id="SSF54106">
    <property type="entry name" value="LysM domain"/>
    <property type="match status" value="1"/>
</dbReference>
<dbReference type="Pfam" id="PF01476">
    <property type="entry name" value="LysM"/>
    <property type="match status" value="1"/>
</dbReference>
<feature type="chain" id="PRO_5044885817" evidence="1">
    <location>
        <begin position="20"/>
        <end position="104"/>
    </location>
</feature>
<dbReference type="CDD" id="cd00118">
    <property type="entry name" value="LysM"/>
    <property type="match status" value="1"/>
</dbReference>